<keyword evidence="1" id="KW-0496">Mitochondrion</keyword>
<accession>A0A124GN67</accession>
<dbReference type="AlphaFoldDB" id="A0A124GN67"/>
<geneLocation type="mitochondrion" evidence="1"/>
<reference evidence="1" key="1">
    <citation type="journal article" date="2015" name="Genome Biol. Evol.">
        <title>Organellar Genomes of White Spruce (Picea glauca): Assembly and Annotation.</title>
        <authorList>
            <person name="Jackman S.D."/>
            <person name="Warren R.L."/>
            <person name="Gibb E.A."/>
            <person name="Vandervalk B.P."/>
            <person name="Mohamadi H."/>
            <person name="Chu J."/>
            <person name="Raymond A."/>
            <person name="Pleasance S."/>
            <person name="Coope R."/>
            <person name="Wildung M.R."/>
            <person name="Ritland C.E."/>
            <person name="Bousquet J."/>
            <person name="Jones S.J."/>
            <person name="Bohlmann J."/>
            <person name="Birol I."/>
        </authorList>
    </citation>
    <scope>NUCLEOTIDE SEQUENCE [LARGE SCALE GENOMIC DNA]</scope>
    <source>
        <tissue evidence="1">Flushing bud</tissue>
    </source>
</reference>
<name>A0A124GN67_PICGL</name>
<protein>
    <submittedName>
        <fullName evidence="1">Uncharacterized protein</fullName>
    </submittedName>
</protein>
<comment type="caution">
    <text evidence="1">The sequence shown here is derived from an EMBL/GenBank/DDBJ whole genome shotgun (WGS) entry which is preliminary data.</text>
</comment>
<organism evidence="1">
    <name type="scientific">Picea glauca</name>
    <name type="common">White spruce</name>
    <name type="synonym">Pinus glauca</name>
    <dbReference type="NCBI Taxonomy" id="3330"/>
    <lineage>
        <taxon>Eukaryota</taxon>
        <taxon>Viridiplantae</taxon>
        <taxon>Streptophyta</taxon>
        <taxon>Embryophyta</taxon>
        <taxon>Tracheophyta</taxon>
        <taxon>Spermatophyta</taxon>
        <taxon>Pinopsida</taxon>
        <taxon>Pinidae</taxon>
        <taxon>Conifers I</taxon>
        <taxon>Pinales</taxon>
        <taxon>Pinaceae</taxon>
        <taxon>Picea</taxon>
    </lineage>
</organism>
<dbReference type="EMBL" id="LKAM01000006">
    <property type="protein sequence ID" value="KUM47886.1"/>
    <property type="molecule type" value="Genomic_DNA"/>
</dbReference>
<proteinExistence type="predicted"/>
<evidence type="ECO:0000313" key="1">
    <source>
        <dbReference type="EMBL" id="KUM47886.1"/>
    </source>
</evidence>
<gene>
    <name evidence="1" type="ORF">ABT39_MTgene4880</name>
</gene>
<sequence>MLGRCVVHCIEGRWVQMPFLPGRVTRAIPFLL</sequence>